<keyword evidence="2" id="KW-1185">Reference proteome</keyword>
<proteinExistence type="predicted"/>
<organism evidence="1 2">
    <name type="scientific">Variovorax ginsengisoli</name>
    <dbReference type="NCBI Taxonomy" id="363844"/>
    <lineage>
        <taxon>Bacteria</taxon>
        <taxon>Pseudomonadati</taxon>
        <taxon>Pseudomonadota</taxon>
        <taxon>Betaproteobacteria</taxon>
        <taxon>Burkholderiales</taxon>
        <taxon>Comamonadaceae</taxon>
        <taxon>Variovorax</taxon>
    </lineage>
</organism>
<dbReference type="Pfam" id="PF13328">
    <property type="entry name" value="HD_4"/>
    <property type="match status" value="1"/>
</dbReference>
<dbReference type="PANTHER" id="PTHR46246:SF1">
    <property type="entry name" value="GUANOSINE-3',5'-BIS(DIPHOSPHATE) 3'-PYROPHOSPHOHYDROLASE MESH1"/>
    <property type="match status" value="1"/>
</dbReference>
<name>A0ABT8SDT6_9BURK</name>
<dbReference type="PANTHER" id="PTHR46246">
    <property type="entry name" value="GUANOSINE-3',5'-BIS(DIPHOSPHATE) 3'-PYROPHOSPHOHYDROLASE MESH1"/>
    <property type="match status" value="1"/>
</dbReference>
<evidence type="ECO:0000313" key="2">
    <source>
        <dbReference type="Proteomes" id="UP001169027"/>
    </source>
</evidence>
<evidence type="ECO:0000313" key="1">
    <source>
        <dbReference type="EMBL" id="MDO1536342.1"/>
    </source>
</evidence>
<accession>A0ABT8SDT6</accession>
<comment type="caution">
    <text evidence="1">The sequence shown here is derived from an EMBL/GenBank/DDBJ whole genome shotgun (WGS) entry which is preliminary data.</text>
</comment>
<gene>
    <name evidence="1" type="ORF">Q2T77_29050</name>
</gene>
<dbReference type="Proteomes" id="UP001169027">
    <property type="component" value="Unassembled WGS sequence"/>
</dbReference>
<dbReference type="InterPro" id="IPR052194">
    <property type="entry name" value="MESH1"/>
</dbReference>
<reference evidence="1" key="1">
    <citation type="submission" date="2023-06" db="EMBL/GenBank/DDBJ databases">
        <authorList>
            <person name="Jiang Y."/>
            <person name="Liu Q."/>
        </authorList>
    </citation>
    <scope>NUCLEOTIDE SEQUENCE</scope>
    <source>
        <strain evidence="1">CGMCC 1.12090</strain>
    </source>
</reference>
<dbReference type="EMBL" id="JAUKVY010000027">
    <property type="protein sequence ID" value="MDO1536342.1"/>
    <property type="molecule type" value="Genomic_DNA"/>
</dbReference>
<dbReference type="Gene3D" id="1.10.3210.10">
    <property type="entry name" value="Hypothetical protein af1432"/>
    <property type="match status" value="1"/>
</dbReference>
<sequence length="182" mass="20251">MTSSNLLPKAPGARIFAVEAHGEQMYGQHRYSHHLDAVAELARPYGDDAEATAYLHDVKEDVAGMSLDALRERFGNEVTEAVDLLSDPPGANRKERKVKAYARLAVTDNRLALIVKSCDRLANMRACVADGNDRLLDVYRSEHPTFRAAAYRPGLCDEIWTELDELVERPSIADFEAPRHCG</sequence>
<dbReference type="RefSeq" id="WP_301814357.1">
    <property type="nucleotide sequence ID" value="NZ_JAUJZH010000027.1"/>
</dbReference>
<dbReference type="SUPFAM" id="SSF109604">
    <property type="entry name" value="HD-domain/PDEase-like"/>
    <property type="match status" value="1"/>
</dbReference>
<protein>
    <submittedName>
        <fullName evidence="1">HD domain-containing protein</fullName>
    </submittedName>
</protein>